<dbReference type="InterPro" id="IPR045063">
    <property type="entry name" value="Dynamin_N"/>
</dbReference>
<gene>
    <name evidence="7" type="ORF">EBB79_04820</name>
</gene>
<reference evidence="7 8" key="1">
    <citation type="submission" date="2018-10" db="EMBL/GenBank/DDBJ databases">
        <title>Parasedimentitalea marina sp. nov., a psychrophilic bacterium isolated from deep seawater of the New Britain Trench.</title>
        <authorList>
            <person name="Cao J."/>
        </authorList>
    </citation>
    <scope>NUCLEOTIDE SEQUENCE [LARGE SCALE GENOMIC DNA]</scope>
    <source>
        <strain evidence="7 8">W43</strain>
    </source>
</reference>
<keyword evidence="4" id="KW-0342">GTP-binding</keyword>
<dbReference type="InterPro" id="IPR027094">
    <property type="entry name" value="Mitofusin_fam"/>
</dbReference>
<keyword evidence="5" id="KW-0472">Membrane</keyword>
<dbReference type="KEGG" id="sedi:EBB79_04820"/>
<dbReference type="AlphaFoldDB" id="A0A3T0N8D5"/>
<comment type="subcellular location">
    <subcellularLocation>
        <location evidence="1">Membrane</location>
    </subcellularLocation>
</comment>
<evidence type="ECO:0000256" key="4">
    <source>
        <dbReference type="ARBA" id="ARBA00023134"/>
    </source>
</evidence>
<evidence type="ECO:0000256" key="1">
    <source>
        <dbReference type="ARBA" id="ARBA00004370"/>
    </source>
</evidence>
<dbReference type="GO" id="GO:0016020">
    <property type="term" value="C:membrane"/>
    <property type="evidence" value="ECO:0007669"/>
    <property type="project" value="UniProtKB-SubCell"/>
</dbReference>
<feature type="domain" description="Dynamin N-terminal" evidence="6">
    <location>
        <begin position="72"/>
        <end position="304"/>
    </location>
</feature>
<evidence type="ECO:0000256" key="3">
    <source>
        <dbReference type="ARBA" id="ARBA00022801"/>
    </source>
</evidence>
<organism evidence="7 8">
    <name type="scientific">Parasedimentitalea marina</name>
    <dbReference type="NCBI Taxonomy" id="2483033"/>
    <lineage>
        <taxon>Bacteria</taxon>
        <taxon>Pseudomonadati</taxon>
        <taxon>Pseudomonadota</taxon>
        <taxon>Alphaproteobacteria</taxon>
        <taxon>Rhodobacterales</taxon>
        <taxon>Paracoccaceae</taxon>
        <taxon>Parasedimentitalea</taxon>
    </lineage>
</organism>
<evidence type="ECO:0000256" key="2">
    <source>
        <dbReference type="ARBA" id="ARBA00022741"/>
    </source>
</evidence>
<dbReference type="EMBL" id="CP033219">
    <property type="protein sequence ID" value="AZV80314.1"/>
    <property type="molecule type" value="Genomic_DNA"/>
</dbReference>
<dbReference type="Gene3D" id="3.40.50.300">
    <property type="entry name" value="P-loop containing nucleotide triphosphate hydrolases"/>
    <property type="match status" value="1"/>
</dbReference>
<dbReference type="Pfam" id="PF00350">
    <property type="entry name" value="Dynamin_N"/>
    <property type="match status" value="1"/>
</dbReference>
<dbReference type="GO" id="GO:0005525">
    <property type="term" value="F:GTP binding"/>
    <property type="evidence" value="ECO:0007669"/>
    <property type="project" value="UniProtKB-KW"/>
</dbReference>
<name>A0A3T0N8D5_9RHOB</name>
<sequence length="687" mass="76298">MNMQPQIDRMTNIHAAARPTNLSAGMEPLAELASQMAELDGALDSLAGQMGDKSQRTLSRLKKDLASFEPCITLLGQVKSGKTSLVNAMGGWADLLPSDVNPWTSVVTSLHLTPGDARVETSARFQFMTEQEWDRLLTKGGRIGEMAGRAGAESELQKIQTQIEQMRERSRSRLGRKFELLMGQTHEYEYFDKNLIERYICLGDDFDLEPGMDAGDTQGRFADITRSADLYLNSQSVPIPLCLRDTPGVNDTFMMREQVTIQAIRDSRICVVVLSASQALTSVDMGLIRMISNLKSREVVIFVNRIDELADPASQIPEIEASIRQTLDTHHGPKDAEIIFGSAYWAGRVLTGELEAMQGASGDALLNWAEVGLNTTDPDQTPQDMAWELSGLPSLLRSISNRIVKDLGAPLLARVANSAVTMVTGQQAAHAVMINGAHQSSPLNMQDINSRFEHIVSSNMTAIESDIDAVFYAFRDRADRAHATFVSRATHSLIEHLERWGEGHVWEYDPTGLRLLLKSAYSVMASRVQTTALARYELAVQEVAGLLYSGYGTAVEGIQISVPEVPTVPSPVALGQTIALDFKDNWWSSWWRRTRGYKAFVNSFQKLICGETEDFMTQLKQVQTADTRASTIAGLQVFFEEQRNILMEIADHCRQQQDFQDLFANTSAQDRQETIQSALKTLEEYTT</sequence>
<dbReference type="GO" id="GO:0003924">
    <property type="term" value="F:GTPase activity"/>
    <property type="evidence" value="ECO:0007669"/>
    <property type="project" value="InterPro"/>
</dbReference>
<keyword evidence="8" id="KW-1185">Reference proteome</keyword>
<dbReference type="SUPFAM" id="SSF52540">
    <property type="entry name" value="P-loop containing nucleoside triphosphate hydrolases"/>
    <property type="match status" value="1"/>
</dbReference>
<evidence type="ECO:0000313" key="8">
    <source>
        <dbReference type="Proteomes" id="UP000283063"/>
    </source>
</evidence>
<accession>A0A3T0N8D5</accession>
<evidence type="ECO:0000259" key="6">
    <source>
        <dbReference type="Pfam" id="PF00350"/>
    </source>
</evidence>
<dbReference type="PANTHER" id="PTHR10465:SF0">
    <property type="entry name" value="SARCALUMENIN"/>
    <property type="match status" value="1"/>
</dbReference>
<evidence type="ECO:0000256" key="5">
    <source>
        <dbReference type="ARBA" id="ARBA00023136"/>
    </source>
</evidence>
<dbReference type="PANTHER" id="PTHR10465">
    <property type="entry name" value="TRANSMEMBRANE GTPASE FZO1"/>
    <property type="match status" value="1"/>
</dbReference>
<protein>
    <recommendedName>
        <fullName evidence="6">Dynamin N-terminal domain-containing protein</fullName>
    </recommendedName>
</protein>
<dbReference type="OrthoDB" id="7927795at2"/>
<dbReference type="InterPro" id="IPR027417">
    <property type="entry name" value="P-loop_NTPase"/>
</dbReference>
<proteinExistence type="predicted"/>
<dbReference type="Proteomes" id="UP000283063">
    <property type="component" value="Chromosome"/>
</dbReference>
<keyword evidence="3" id="KW-0378">Hydrolase</keyword>
<evidence type="ECO:0000313" key="7">
    <source>
        <dbReference type="EMBL" id="AZV80314.1"/>
    </source>
</evidence>
<keyword evidence="2" id="KW-0547">Nucleotide-binding</keyword>